<name>A0AA47MC11_MERPO</name>
<evidence type="ECO:0000313" key="2">
    <source>
        <dbReference type="EMBL" id="KAK0137489.1"/>
    </source>
</evidence>
<accession>A0AA47MC11</accession>
<feature type="region of interest" description="Disordered" evidence="1">
    <location>
        <begin position="242"/>
        <end position="261"/>
    </location>
</feature>
<dbReference type="AlphaFoldDB" id="A0AA47MC11"/>
<gene>
    <name evidence="2" type="ORF">N1851_026313</name>
</gene>
<protein>
    <submittedName>
        <fullName evidence="2">Uncharacterized protein</fullName>
    </submittedName>
</protein>
<sequence>MILDTTKVLPHLKVVPLEVVRLKVVPLEVVRLKVVPLEVVLLKVQSSTILKSKFVSLNGGSSKGGSTGGGSSKGAVFYHPEEHVDPGYFYDPGHHKSSASSQAVPWAVPPPPMFSGGEAGPSTSNAGYMKLGLSKTSPPHPPSPPEPQLIPGELYRVENTMEDGGYESETQERGPPPPSHPYADFVARPPNSMPGGSFGYVYPYDWGFITGQYPVGTYTHSSSSVERGSDYWQDNHYIRYDYPASPEEEGGQVKTFPSLSD</sequence>
<feature type="region of interest" description="Disordered" evidence="1">
    <location>
        <begin position="91"/>
        <end position="150"/>
    </location>
</feature>
<organism evidence="2 3">
    <name type="scientific">Merluccius polli</name>
    <name type="common">Benguela hake</name>
    <name type="synonym">Merluccius cadenati</name>
    <dbReference type="NCBI Taxonomy" id="89951"/>
    <lineage>
        <taxon>Eukaryota</taxon>
        <taxon>Metazoa</taxon>
        <taxon>Chordata</taxon>
        <taxon>Craniata</taxon>
        <taxon>Vertebrata</taxon>
        <taxon>Euteleostomi</taxon>
        <taxon>Actinopterygii</taxon>
        <taxon>Neopterygii</taxon>
        <taxon>Teleostei</taxon>
        <taxon>Neoteleostei</taxon>
        <taxon>Acanthomorphata</taxon>
        <taxon>Zeiogadaria</taxon>
        <taxon>Gadariae</taxon>
        <taxon>Gadiformes</taxon>
        <taxon>Gadoidei</taxon>
        <taxon>Merlucciidae</taxon>
        <taxon>Merluccius</taxon>
    </lineage>
</organism>
<evidence type="ECO:0000256" key="1">
    <source>
        <dbReference type="SAM" id="MobiDB-lite"/>
    </source>
</evidence>
<proteinExistence type="predicted"/>
<reference evidence="2" key="1">
    <citation type="journal article" date="2023" name="Front. Mar. Sci.">
        <title>A new Merluccius polli reference genome to investigate the effects of global change in West African waters.</title>
        <authorList>
            <person name="Mateo J.L."/>
            <person name="Blanco-Fernandez C."/>
            <person name="Garcia-Vazquez E."/>
            <person name="Machado-Schiaffino G."/>
        </authorList>
    </citation>
    <scope>NUCLEOTIDE SEQUENCE</scope>
    <source>
        <strain evidence="2">C29</strain>
        <tissue evidence="2">Fin</tissue>
    </source>
</reference>
<feature type="compositionally biased region" description="Pro residues" evidence="1">
    <location>
        <begin position="138"/>
        <end position="148"/>
    </location>
</feature>
<dbReference type="Proteomes" id="UP001174136">
    <property type="component" value="Unassembled WGS sequence"/>
</dbReference>
<evidence type="ECO:0000313" key="3">
    <source>
        <dbReference type="Proteomes" id="UP001174136"/>
    </source>
</evidence>
<keyword evidence="3" id="KW-1185">Reference proteome</keyword>
<comment type="caution">
    <text evidence="2">The sequence shown here is derived from an EMBL/GenBank/DDBJ whole genome shotgun (WGS) entry which is preliminary data.</text>
</comment>
<dbReference type="EMBL" id="JAOPHQ010004874">
    <property type="protein sequence ID" value="KAK0137489.1"/>
    <property type="molecule type" value="Genomic_DNA"/>
</dbReference>